<proteinExistence type="predicted"/>
<accession>A0A165PIN5</accession>
<keyword evidence="2" id="KW-1185">Reference proteome</keyword>
<sequence>MTAQTSSSNAPLTDSATMSIRHFSSPAFANGHISFALARKDDVNPNQYMLVLARGYGMAETRRGATLNATTSSGVGDAPSLSSSGHPLIWFDADWEHEAGDPDFPEGGLLNALLAAEPPVVRTTGRTRPMMSKRSEERVAQEVEILLGEDELAHVCCYCGEPELLDVDRWKLSNDDVTRPMYCCSECSKQNAFRKKLTWALRRLRD</sequence>
<name>A0A165PIN5_9APHY</name>
<dbReference type="EMBL" id="KV429068">
    <property type="protein sequence ID" value="KZT68258.1"/>
    <property type="molecule type" value="Genomic_DNA"/>
</dbReference>
<reference evidence="1 2" key="1">
    <citation type="journal article" date="2016" name="Mol. Biol. Evol.">
        <title>Comparative Genomics of Early-Diverging Mushroom-Forming Fungi Provides Insights into the Origins of Lignocellulose Decay Capabilities.</title>
        <authorList>
            <person name="Nagy L.G."/>
            <person name="Riley R."/>
            <person name="Tritt A."/>
            <person name="Adam C."/>
            <person name="Daum C."/>
            <person name="Floudas D."/>
            <person name="Sun H."/>
            <person name="Yadav J.S."/>
            <person name="Pangilinan J."/>
            <person name="Larsson K.H."/>
            <person name="Matsuura K."/>
            <person name="Barry K."/>
            <person name="Labutti K."/>
            <person name="Kuo R."/>
            <person name="Ohm R.A."/>
            <person name="Bhattacharya S.S."/>
            <person name="Shirouzu T."/>
            <person name="Yoshinaga Y."/>
            <person name="Martin F.M."/>
            <person name="Grigoriev I.V."/>
            <person name="Hibbett D.S."/>
        </authorList>
    </citation>
    <scope>NUCLEOTIDE SEQUENCE [LARGE SCALE GENOMIC DNA]</scope>
    <source>
        <strain evidence="1 2">L-15889</strain>
    </source>
</reference>
<evidence type="ECO:0000313" key="1">
    <source>
        <dbReference type="EMBL" id="KZT68258.1"/>
    </source>
</evidence>
<evidence type="ECO:0000313" key="2">
    <source>
        <dbReference type="Proteomes" id="UP000076727"/>
    </source>
</evidence>
<organism evidence="1 2">
    <name type="scientific">Daedalea quercina L-15889</name>
    <dbReference type="NCBI Taxonomy" id="1314783"/>
    <lineage>
        <taxon>Eukaryota</taxon>
        <taxon>Fungi</taxon>
        <taxon>Dikarya</taxon>
        <taxon>Basidiomycota</taxon>
        <taxon>Agaricomycotina</taxon>
        <taxon>Agaricomycetes</taxon>
        <taxon>Polyporales</taxon>
        <taxon>Fomitopsis</taxon>
    </lineage>
</organism>
<dbReference type="Proteomes" id="UP000076727">
    <property type="component" value="Unassembled WGS sequence"/>
</dbReference>
<gene>
    <name evidence="1" type="ORF">DAEQUDRAFT_812227</name>
</gene>
<dbReference type="OrthoDB" id="3793816at2759"/>
<dbReference type="AlphaFoldDB" id="A0A165PIN5"/>
<protein>
    <submittedName>
        <fullName evidence="1">Uncharacterized protein</fullName>
    </submittedName>
</protein>